<feature type="domain" description="Peptidase C23" evidence="13">
    <location>
        <begin position="1042"/>
        <end position="1132"/>
    </location>
</feature>
<evidence type="ECO:0000259" key="10">
    <source>
        <dbReference type="PROSITE" id="PS50507"/>
    </source>
</evidence>
<dbReference type="SUPFAM" id="SSF52540">
    <property type="entry name" value="P-loop containing nucleoside triphosphate hydrolases"/>
    <property type="match status" value="1"/>
</dbReference>
<dbReference type="InterPro" id="IPR005123">
    <property type="entry name" value="Oxoglu/Fe-dep_dioxygenase_dom"/>
</dbReference>
<dbReference type="Pfam" id="PF00978">
    <property type="entry name" value="RdRP_2"/>
    <property type="match status" value="1"/>
</dbReference>
<evidence type="ECO:0000256" key="1">
    <source>
        <dbReference type="ARBA" id="ARBA00022484"/>
    </source>
</evidence>
<protein>
    <submittedName>
        <fullName evidence="15">Replicase</fullName>
    </submittedName>
</protein>
<dbReference type="InterPro" id="IPR027450">
    <property type="entry name" value="AlkB-like"/>
</dbReference>
<accession>A0A7L7QV27</accession>
<dbReference type="Gene3D" id="3.40.50.300">
    <property type="entry name" value="P-loop containing nucleotide triphosphate hydrolases"/>
    <property type="match status" value="1"/>
</dbReference>
<proteinExistence type="predicted"/>
<dbReference type="GO" id="GO:0039694">
    <property type="term" value="P:viral RNA genome replication"/>
    <property type="evidence" value="ECO:0007669"/>
    <property type="project" value="InterPro"/>
</dbReference>
<evidence type="ECO:0000256" key="4">
    <source>
        <dbReference type="ARBA" id="ARBA00022741"/>
    </source>
</evidence>
<evidence type="ECO:0000259" key="13">
    <source>
        <dbReference type="PROSITE" id="PS51492"/>
    </source>
</evidence>
<dbReference type="GO" id="GO:0016556">
    <property type="term" value="P:mRNA modification"/>
    <property type="evidence" value="ECO:0007669"/>
    <property type="project" value="InterPro"/>
</dbReference>
<dbReference type="CDD" id="cd22792">
    <property type="entry name" value="OTU_RDRP-like"/>
    <property type="match status" value="1"/>
</dbReference>
<evidence type="ECO:0000256" key="3">
    <source>
        <dbReference type="ARBA" id="ARBA00022695"/>
    </source>
</evidence>
<dbReference type="InterPro" id="IPR043502">
    <property type="entry name" value="DNA/RNA_pol_sf"/>
</dbReference>
<evidence type="ECO:0000259" key="12">
    <source>
        <dbReference type="PROSITE" id="PS51471"/>
    </source>
</evidence>
<dbReference type="GO" id="GO:0003723">
    <property type="term" value="F:RNA binding"/>
    <property type="evidence" value="ECO:0007669"/>
    <property type="project" value="InterPro"/>
</dbReference>
<evidence type="ECO:0000256" key="5">
    <source>
        <dbReference type="ARBA" id="ARBA00022801"/>
    </source>
</evidence>
<dbReference type="Pfam" id="PF13532">
    <property type="entry name" value="2OG-FeII_Oxy_2"/>
    <property type="match status" value="1"/>
</dbReference>
<evidence type="ECO:0000256" key="7">
    <source>
        <dbReference type="ARBA" id="ARBA00022840"/>
    </source>
</evidence>
<dbReference type="PROSITE" id="PS50507">
    <property type="entry name" value="RDRP_SSRNA_POS"/>
    <property type="match status" value="1"/>
</dbReference>
<evidence type="ECO:0000256" key="9">
    <source>
        <dbReference type="ARBA" id="ARBA00047984"/>
    </source>
</evidence>
<evidence type="ECO:0000256" key="2">
    <source>
        <dbReference type="ARBA" id="ARBA00022679"/>
    </source>
</evidence>
<dbReference type="PROSITE" id="PS51471">
    <property type="entry name" value="FE2OG_OXY"/>
    <property type="match status" value="1"/>
</dbReference>
<dbReference type="SUPFAM" id="SSF56672">
    <property type="entry name" value="DNA/RNA polymerases"/>
    <property type="match status" value="1"/>
</dbReference>
<dbReference type="SUPFAM" id="SSF51197">
    <property type="entry name" value="Clavaminate synthase-like"/>
    <property type="match status" value="1"/>
</dbReference>
<sequence length="2011" mass="229767">MAFAYRSPVESVLTKLTSEEQSRVSSTAVTSIVHSEKEKHQHFNFALPDFAKQKLSEAGIYLSPFSYEPHSHPICKTVENHILLNVLPSYIDNSFYVVSMKEKKLEYLRARSKMPTLQCLNRFVDSKDISRYGIRRYFESGKKKGIFDPSVDFSDSETLKDLVPLAIAKKARSLLLHDELHYWSAQDLDRFLCATRCDILVGTFVFPMEVFLGSQESLNPWMYKFQIDGDTLSFFPDGVMSEGYQQPLSSSFLLTINEFTTSSGEVYSVDVLYSLYSHCVIQISKGRVAHKQTAFFSGFNATFTKDLTFFGGSMPSVVGVRPELIRKIYLYLRTLKKPDFESAMAKLRQMVDEPSGTEVIFFESFSRFILDHKVHGKMIEQGFLDSLAEFMIDCLPGCFRRYFESFCKRSLSTFIEHLEEAFVRISLRKLNMQEQSAPFFDLNSLLNFLYPNHNKAEREESRQVELEKKKVTCGRRSCRYAGAGSFEPLIPFYSLGWRSVAATYLYSNDIDCLLSLFNTSKRLFHKGVDKLEIINFMLTLLPHSYLRAHRFVESLQSLNDEHLALFILNVSAFLAEKKKELELPARVLFLSNVSFEDYTKNEEIRRGRSKIFSDKEASLSCNKKGLEVKSEVCPIKEQIEKDGTSSTSPEPINDEAKGKDSDAFFLSFDNASPPEFELPSVDELNSHANVQAQAEIKEKNCVEVLTQTTIPCSTRATNACNRIEKIELNCGELITIHDAVGAFNHIVFPDKLKGRAAAFYSRKGDNYFYGSIMHESMGWFDSLDKLLEVNGFSSQIFDHCLIQKYQPGGRINFHADDEKCYPEGNPIVTFNLSGCAIFKIKCSHNKGQAVKEFALEGLKYFIMNEGMQVTHKHAVEALNERVSLTFRSTRRISFLIDDFGVRHDGGSFCHDSFSRVAFGASCYPSDISMKRVERFNLFSVPGDGNCFWHAIATLIGGDVDKLKAICRNYCAANNFVIDLDILNDKVYSEDEAIMIASATFNLKMTISDTLNDCVFTVKPVGVASDKHIFLYLEREHFSIMIPKEGCVIRALAEAFDREESQILSTLSRDAHSHILSELMDGEGLPYVLLEQVFKVFGIRATVKFTDDLVVFNDKGIIDRFFTLKDGHLEFVRETHEGEALKVGKEQSLKVTRDVVSLVRLASGNDLVGYTISLDRAKTLEESFLTGSSGKILTEVFSAQKRWVKDSASIRTVQLGLCVGTFGSGKSYAIEKLIKERRDSHFLVISPRRRLADMFKEKLNISKGWQSGKKNNVDILTYEVGLKKKVGDQTVVVFDELQLFPPGYLDLFLFFNEKLNEVIVMGDPCQSSYDSEKDRYLFDGVSNDLVNVLEGKSYQFCVNSRRFKNSFFNNRLPANLDNIQDYPETVYGVFDDLKKNINFCIGLDAILCASFAEKKALAYMLKDRVEVLTFGESTGLTFRRGAIYLTQEVRSVDEKRILVALSRFSEEINFINLTGEDFGTFIQSMPHSLLYRFCAKKAQIDDVKLFLPGKPTLVLKKKIGSDEIDREARCIGDPWLKTMLYMGNRVEILEADIEEHECAKGGSKSHHPLVPMNFATAIVYDRMKLREKREVRMGDLISEQFRDEYFSKDVMKVSNQCDLFESIYPRHKGSDTVTFMMAVRKRLIFSNPASNAHKYKSALPFGKLMFEVFTRRIPLRHELNKAMLEEATNDFEKKKLEKSIATISNHSSRSCRDWDVKEAFIFMKSQLCTKFENRFRDAKAGQTLACFSHIVLTRFAPWIRYIEKKVLEVLPGNYYIHSGKNFDDLQKWVKNADFSGDCTESDYEAFDASQDATILAFEVEVMKYLRVPGDVIRDYEFIKMNLYSKLGIFSIMRFTGEAGTFLFNTMANMCFTFMRYELTGKECIAFAGDDMCANQKLRVTNKFENILDRLKLKAKVDFKREASFCGWTLGSFGIWKKPQLVYERFQIAKERGTLQDCIDNYAIEISYGYDIGDEIFEHMTEEEACYQQMCVREIIMNKGKLKSEIALKFLGS</sequence>
<feature type="domain" description="Fe2OG dioxygenase" evidence="12">
    <location>
        <begin position="796"/>
        <end position="890"/>
    </location>
</feature>
<evidence type="ECO:0000259" key="11">
    <source>
        <dbReference type="PROSITE" id="PS50802"/>
    </source>
</evidence>
<dbReference type="GO" id="GO:0008174">
    <property type="term" value="F:mRNA methyltransferase activity"/>
    <property type="evidence" value="ECO:0007669"/>
    <property type="project" value="UniProtKB-UniRule"/>
</dbReference>
<dbReference type="InterPro" id="IPR001788">
    <property type="entry name" value="RNA-dep_RNA_pol_alsuvir"/>
</dbReference>
<evidence type="ECO:0000313" key="15">
    <source>
        <dbReference type="EMBL" id="QNN26222.1"/>
    </source>
</evidence>
<dbReference type="InterPro" id="IPR037151">
    <property type="entry name" value="AlkB-like_sf"/>
</dbReference>
<dbReference type="GO" id="GO:0005524">
    <property type="term" value="F:ATP binding"/>
    <property type="evidence" value="ECO:0007669"/>
    <property type="project" value="UniProtKB-KW"/>
</dbReference>
<dbReference type="EMBL" id="MN253489">
    <property type="protein sequence ID" value="QNN26222.1"/>
    <property type="molecule type" value="Genomic_RNA"/>
</dbReference>
<dbReference type="InterPro" id="IPR008041">
    <property type="entry name" value="Peptidase_C23"/>
</dbReference>
<keyword evidence="8" id="KW-0693">Viral RNA replication</keyword>
<reference evidence="15" key="1">
    <citation type="submission" date="2019-08" db="EMBL/GenBank/DDBJ databases">
        <authorList>
            <person name="Li M."/>
            <person name="Dong L."/>
            <person name="Li B."/>
            <person name="Wang Z."/>
            <person name="Xie J."/>
            <person name="Li Y."/>
            <person name="Shi W."/>
            <person name="Yang L."/>
            <person name="Wu Q."/>
            <person name="Chen Y."/>
            <person name="Lu P."/>
            <person name="Guo G."/>
            <person name="Zhang H."/>
            <person name="Zhang P."/>
            <person name="Zhu K."/>
            <person name="Li Y."/>
            <person name="Yu D."/>
            <person name="Luo M.-C."/>
            <person name="Fahima T."/>
            <person name="Nevo E."/>
            <person name="Li H."/>
            <person name="Liu Z."/>
        </authorList>
    </citation>
    <scope>NUCLEOTIDE SEQUENCE</scope>
    <source>
        <strain evidence="15">BJ</strain>
    </source>
</reference>
<organism evidence="15">
    <name type="scientific">Peony betaflexivirus 1</name>
    <dbReference type="NCBI Taxonomy" id="2800951"/>
    <lineage>
        <taxon>Viruses</taxon>
        <taxon>Riboviria</taxon>
        <taxon>Orthornavirae</taxon>
        <taxon>Kitrinoviricota</taxon>
        <taxon>Alsuviricetes</taxon>
        <taxon>Tymovirales</taxon>
        <taxon>Betaflexiviridae</taxon>
    </lineage>
</organism>
<dbReference type="GO" id="GO:0003724">
    <property type="term" value="F:RNA helicase activity"/>
    <property type="evidence" value="ECO:0007669"/>
    <property type="project" value="UniProtKB-EC"/>
</dbReference>
<dbReference type="GO" id="GO:0003968">
    <property type="term" value="F:RNA-directed RNA polymerase activity"/>
    <property type="evidence" value="ECO:0007669"/>
    <property type="project" value="UniProtKB-KW"/>
</dbReference>
<dbReference type="InterPro" id="IPR027351">
    <property type="entry name" value="(+)RNA_virus_helicase_core_dom"/>
</dbReference>
<dbReference type="Gene3D" id="2.60.120.590">
    <property type="entry name" value="Alpha-ketoglutarate-dependent dioxygenase AlkB-like"/>
    <property type="match status" value="1"/>
</dbReference>
<dbReference type="PROSITE" id="PS50802">
    <property type="entry name" value="OTU"/>
    <property type="match status" value="1"/>
</dbReference>
<comment type="catalytic activity">
    <reaction evidence="9">
        <text>ATP + H2O = ADP + phosphate + H(+)</text>
        <dbReference type="Rhea" id="RHEA:13065"/>
        <dbReference type="ChEBI" id="CHEBI:15377"/>
        <dbReference type="ChEBI" id="CHEBI:15378"/>
        <dbReference type="ChEBI" id="CHEBI:30616"/>
        <dbReference type="ChEBI" id="CHEBI:43474"/>
        <dbReference type="ChEBI" id="CHEBI:456216"/>
        <dbReference type="EC" id="3.6.4.13"/>
    </reaction>
</comment>
<keyword evidence="1" id="KW-0696">RNA-directed RNA polymerase</keyword>
<evidence type="ECO:0000256" key="6">
    <source>
        <dbReference type="ARBA" id="ARBA00022806"/>
    </source>
</evidence>
<dbReference type="Pfam" id="PF01660">
    <property type="entry name" value="Vmethyltransf"/>
    <property type="match status" value="1"/>
</dbReference>
<keyword evidence="7" id="KW-0067">ATP-binding</keyword>
<dbReference type="InterPro" id="IPR003323">
    <property type="entry name" value="OTU_dom"/>
</dbReference>
<dbReference type="GO" id="GO:0016817">
    <property type="term" value="F:hydrolase activity, acting on acid anhydrides"/>
    <property type="evidence" value="ECO:0007669"/>
    <property type="project" value="InterPro"/>
</dbReference>
<feature type="domain" description="RdRp catalytic" evidence="10">
    <location>
        <begin position="1795"/>
        <end position="1902"/>
    </location>
</feature>
<dbReference type="PROSITE" id="PS51492">
    <property type="entry name" value="PEPTIDASE_C23"/>
    <property type="match status" value="1"/>
</dbReference>
<dbReference type="PROSITE" id="PS51743">
    <property type="entry name" value="ALPHAVIRUS_MT"/>
    <property type="match status" value="1"/>
</dbReference>
<dbReference type="GO" id="GO:0006396">
    <property type="term" value="P:RNA processing"/>
    <property type="evidence" value="ECO:0007669"/>
    <property type="project" value="InterPro"/>
</dbReference>
<dbReference type="InterPro" id="IPR002588">
    <property type="entry name" value="Alphavirus-like_MT_dom"/>
</dbReference>
<evidence type="ECO:0000256" key="8">
    <source>
        <dbReference type="ARBA" id="ARBA00022953"/>
    </source>
</evidence>
<dbReference type="Pfam" id="PF05379">
    <property type="entry name" value="Peptidase_C23"/>
    <property type="match status" value="1"/>
</dbReference>
<keyword evidence="2" id="KW-0808">Transferase</keyword>
<feature type="domain" description="Alphavirus-like MT" evidence="14">
    <location>
        <begin position="63"/>
        <end position="253"/>
    </location>
</feature>
<name>A0A7L7QV27_9VIRU</name>
<feature type="domain" description="OTU" evidence="11">
    <location>
        <begin position="935"/>
        <end position="1043"/>
    </location>
</feature>
<keyword evidence="3" id="KW-0548">Nucleotidyltransferase</keyword>
<dbReference type="InterPro" id="IPR027417">
    <property type="entry name" value="P-loop_NTPase"/>
</dbReference>
<keyword evidence="6" id="KW-0347">Helicase</keyword>
<dbReference type="Pfam" id="PF01443">
    <property type="entry name" value="Viral_helicase1"/>
    <property type="match status" value="1"/>
</dbReference>
<keyword evidence="4" id="KW-0547">Nucleotide-binding</keyword>
<keyword evidence="5" id="KW-0378">Hydrolase</keyword>
<dbReference type="CDD" id="cd23245">
    <property type="entry name" value="Betaflexiviridae_RdRp"/>
    <property type="match status" value="1"/>
</dbReference>
<evidence type="ECO:0000259" key="14">
    <source>
        <dbReference type="PROSITE" id="PS51743"/>
    </source>
</evidence>
<dbReference type="GO" id="GO:0006351">
    <property type="term" value="P:DNA-templated transcription"/>
    <property type="evidence" value="ECO:0007669"/>
    <property type="project" value="InterPro"/>
</dbReference>
<dbReference type="InterPro" id="IPR007094">
    <property type="entry name" value="RNA-dir_pol_PSvirus"/>
</dbReference>